<organism evidence="1">
    <name type="scientific">marine sediment metagenome</name>
    <dbReference type="NCBI Taxonomy" id="412755"/>
    <lineage>
        <taxon>unclassified sequences</taxon>
        <taxon>metagenomes</taxon>
        <taxon>ecological metagenomes</taxon>
    </lineage>
</organism>
<comment type="caution">
    <text evidence="1">The sequence shown here is derived from an EMBL/GenBank/DDBJ whole genome shotgun (WGS) entry which is preliminary data.</text>
</comment>
<evidence type="ECO:0000313" key="1">
    <source>
        <dbReference type="EMBL" id="KKK91264.1"/>
    </source>
</evidence>
<dbReference type="EMBL" id="LAZR01048732">
    <property type="protein sequence ID" value="KKK91264.1"/>
    <property type="molecule type" value="Genomic_DNA"/>
</dbReference>
<sequence length="81" mass="9137">MAEPDIRIWIIPPDKPGESYQVTLRIVHDGIPLNSLGAATQYLMHLFSQRSDVGYEKSLEMLMAGAMTWNQMKIEGKEETG</sequence>
<name>A0A0F9BKY5_9ZZZZ</name>
<protein>
    <submittedName>
        <fullName evidence="1">Uncharacterized protein</fullName>
    </submittedName>
</protein>
<dbReference type="AlphaFoldDB" id="A0A0F9BKY5"/>
<reference evidence="1" key="1">
    <citation type="journal article" date="2015" name="Nature">
        <title>Complex archaea that bridge the gap between prokaryotes and eukaryotes.</title>
        <authorList>
            <person name="Spang A."/>
            <person name="Saw J.H."/>
            <person name="Jorgensen S.L."/>
            <person name="Zaremba-Niedzwiedzka K."/>
            <person name="Martijn J."/>
            <person name="Lind A.E."/>
            <person name="van Eijk R."/>
            <person name="Schleper C."/>
            <person name="Guy L."/>
            <person name="Ettema T.J."/>
        </authorList>
    </citation>
    <scope>NUCLEOTIDE SEQUENCE</scope>
</reference>
<proteinExistence type="predicted"/>
<accession>A0A0F9BKY5</accession>
<gene>
    <name evidence="1" type="ORF">LCGC14_2714690</name>
</gene>